<dbReference type="AlphaFoldDB" id="A0A508YU67"/>
<organism evidence="2 3">
    <name type="scientific">Limosilactobacillus mucosae</name>
    <name type="common">Lactobacillus mucosae</name>
    <dbReference type="NCBI Taxonomy" id="97478"/>
    <lineage>
        <taxon>Bacteria</taxon>
        <taxon>Bacillati</taxon>
        <taxon>Bacillota</taxon>
        <taxon>Bacilli</taxon>
        <taxon>Lactobacillales</taxon>
        <taxon>Lactobacillaceae</taxon>
        <taxon>Limosilactobacillus</taxon>
    </lineage>
</organism>
<name>A0A508YU67_LIMMU</name>
<proteinExistence type="predicted"/>
<dbReference type="EMBL" id="CABFNH010000029">
    <property type="protein sequence ID" value="VTZ92752.1"/>
    <property type="molecule type" value="Genomic_DNA"/>
</dbReference>
<reference evidence="2 3" key="1">
    <citation type="submission" date="2019-06" db="EMBL/GenBank/DDBJ databases">
        <authorList>
            <person name="Rodrigo-Torres L."/>
            <person name="Arahal R. D."/>
            <person name="Lucena T."/>
        </authorList>
    </citation>
    <scope>NUCLEOTIDE SEQUENCE [LARGE SCALE GENOMIC DNA]</scope>
    <source>
        <strain evidence="2 3">INIA P508</strain>
    </source>
</reference>
<evidence type="ECO:0000256" key="1">
    <source>
        <dbReference type="SAM" id="MobiDB-lite"/>
    </source>
</evidence>
<feature type="region of interest" description="Disordered" evidence="1">
    <location>
        <begin position="339"/>
        <end position="382"/>
    </location>
</feature>
<feature type="compositionally biased region" description="Polar residues" evidence="1">
    <location>
        <begin position="339"/>
        <end position="366"/>
    </location>
</feature>
<evidence type="ECO:0000313" key="3">
    <source>
        <dbReference type="Proteomes" id="UP000365705"/>
    </source>
</evidence>
<accession>A0A508YU67</accession>
<sequence length="561" mass="64943">MDKITLLQQIKNDLDIKALDNATQQVKRSSLYQSIIVYSAAARQMLFVLSENQQGINKHDLINATVEFINLFERINEDKGINKDTNNKIFDATPSEVADYIFERYLNTGFFLSTKRDHKTLYLPAPPKEAVFNKRLFIRTSFLSNSHPSMSGTGFYRIQKLDNVDNVRTLFGLPSYTVRDFLPLVNRKNDKWIKATSQFDAALPIINNQQSKQIDIIVENKDGLLHVYPQDGSNPIISNNLDYACWALYSALNLKRYELRQKVFNHNNIGKIFYEKMMIFELPAHLPNREQELFKLYSWPISLIKDAAKQNIYMIDLEIYHQLHDLIYGATQIKANQADIKSSKSNKARSVTKSDQTPSNTAIKQTQKLKRPISSEKNTLKKERDKLDSKYSRFARSFTKPKKDAIDTVIPLLCSLNGFAVTKIFKQSNYRFISFDVGHAGVDSSKHYCLCNTNYTWGIILAKDKMRKHVNIEHLSTHGILSFENYVKVEKIVNKMKSDLIEIAQEAETTTNYWTRPYTNAILTYEKTQPDLYRFLQALRENNLPTPLEIDKKLKEIYAHN</sequence>
<protein>
    <submittedName>
        <fullName evidence="2">Uncharacterized protein</fullName>
    </submittedName>
</protein>
<evidence type="ECO:0000313" key="2">
    <source>
        <dbReference type="EMBL" id="VTZ92752.1"/>
    </source>
</evidence>
<dbReference type="Proteomes" id="UP000365705">
    <property type="component" value="Unassembled WGS sequence"/>
</dbReference>
<dbReference type="RefSeq" id="WP_143113413.1">
    <property type="nucleotide sequence ID" value="NZ_CABFNH010000029.1"/>
</dbReference>
<gene>
    <name evidence="2" type="ORF">LMUP508_01772</name>
</gene>